<sequence>MLPQLPLEQSHLPDAQRYAAYQPRRETFRRLYQQLLPLMA</sequence>
<organism evidence="1 2">
    <name type="scientific">Shigella boydii 4444-74</name>
    <dbReference type="NCBI Taxonomy" id="766140"/>
    <lineage>
        <taxon>Bacteria</taxon>
        <taxon>Pseudomonadati</taxon>
        <taxon>Pseudomonadota</taxon>
        <taxon>Gammaproteobacteria</taxon>
        <taxon>Enterobacterales</taxon>
        <taxon>Enterobacteriaceae</taxon>
        <taxon>Shigella</taxon>
    </lineage>
</organism>
<accession>I6DLI3</accession>
<comment type="caution">
    <text evidence="1">The sequence shown here is derived from an EMBL/GenBank/DDBJ whole genome shotgun (WGS) entry which is preliminary data.</text>
</comment>
<reference evidence="1 2" key="1">
    <citation type="submission" date="2012-03" db="EMBL/GenBank/DDBJ databases">
        <authorList>
            <person name="Rasko D."/>
            <person name="Redman J."/>
            <person name="Daugherty S.C."/>
            <person name="Tallon L."/>
            <person name="Sadzewicz L."/>
            <person name="Jones K."/>
            <person name="Santana-Cruz I."/>
            <person name="Liu X."/>
        </authorList>
    </citation>
    <scope>NUCLEOTIDE SEQUENCE [LARGE SCALE GENOMIC DNA]</scope>
    <source>
        <strain evidence="1 2">4444-74</strain>
    </source>
</reference>
<dbReference type="Proteomes" id="UP000004199">
    <property type="component" value="Unassembled WGS sequence"/>
</dbReference>
<dbReference type="AlphaFoldDB" id="I6DLI3"/>
<evidence type="ECO:0000313" key="1">
    <source>
        <dbReference type="EMBL" id="EIQ32625.1"/>
    </source>
</evidence>
<keyword evidence="1" id="KW-0808">Transferase</keyword>
<protein>
    <submittedName>
        <fullName evidence="1">Xylulose kinase domain protein</fullName>
        <ecNumber evidence="1">2.7.1.17</ecNumber>
    </submittedName>
</protein>
<dbReference type="GO" id="GO:0004856">
    <property type="term" value="F:D-xylulokinase activity"/>
    <property type="evidence" value="ECO:0007669"/>
    <property type="project" value="UniProtKB-EC"/>
</dbReference>
<keyword evidence="1" id="KW-0418">Kinase</keyword>
<dbReference type="EC" id="2.7.1.17" evidence="1"/>
<evidence type="ECO:0000313" key="2">
    <source>
        <dbReference type="Proteomes" id="UP000004199"/>
    </source>
</evidence>
<dbReference type="EMBL" id="AKNB01000280">
    <property type="protein sequence ID" value="EIQ32625.1"/>
    <property type="molecule type" value="Genomic_DNA"/>
</dbReference>
<dbReference type="PATRIC" id="fig|766140.3.peg.4229"/>
<name>I6DLI3_SHIBO</name>
<proteinExistence type="predicted"/>
<gene>
    <name evidence="1" type="ORF">SB444474_4178</name>
</gene>